<protein>
    <submittedName>
        <fullName evidence="1">Uncharacterized protein</fullName>
    </submittedName>
</protein>
<dbReference type="Proteomes" id="UP000887159">
    <property type="component" value="Unassembled WGS sequence"/>
</dbReference>
<comment type="caution">
    <text evidence="1">The sequence shown here is derived from an EMBL/GenBank/DDBJ whole genome shotgun (WGS) entry which is preliminary data.</text>
</comment>
<evidence type="ECO:0000313" key="2">
    <source>
        <dbReference type="Proteomes" id="UP000887159"/>
    </source>
</evidence>
<name>A0A8X6RE51_TRICX</name>
<gene>
    <name evidence="1" type="ORF">TNCV_3167231</name>
</gene>
<organism evidence="1 2">
    <name type="scientific">Trichonephila clavipes</name>
    <name type="common">Golden silk orbweaver</name>
    <name type="synonym">Nephila clavipes</name>
    <dbReference type="NCBI Taxonomy" id="2585209"/>
    <lineage>
        <taxon>Eukaryota</taxon>
        <taxon>Metazoa</taxon>
        <taxon>Ecdysozoa</taxon>
        <taxon>Arthropoda</taxon>
        <taxon>Chelicerata</taxon>
        <taxon>Arachnida</taxon>
        <taxon>Araneae</taxon>
        <taxon>Araneomorphae</taxon>
        <taxon>Entelegynae</taxon>
        <taxon>Araneoidea</taxon>
        <taxon>Nephilidae</taxon>
        <taxon>Trichonephila</taxon>
    </lineage>
</organism>
<dbReference type="EMBL" id="BMAU01021105">
    <property type="protein sequence ID" value="GFX90892.1"/>
    <property type="molecule type" value="Genomic_DNA"/>
</dbReference>
<reference evidence="1" key="1">
    <citation type="submission" date="2020-08" db="EMBL/GenBank/DDBJ databases">
        <title>Multicomponent nature underlies the extraordinary mechanical properties of spider dragline silk.</title>
        <authorList>
            <person name="Kono N."/>
            <person name="Nakamura H."/>
            <person name="Mori M."/>
            <person name="Yoshida Y."/>
            <person name="Ohtoshi R."/>
            <person name="Malay A.D."/>
            <person name="Moran D.A.P."/>
            <person name="Tomita M."/>
            <person name="Numata K."/>
            <person name="Arakawa K."/>
        </authorList>
    </citation>
    <scope>NUCLEOTIDE SEQUENCE</scope>
</reference>
<evidence type="ECO:0000313" key="1">
    <source>
        <dbReference type="EMBL" id="GFX90892.1"/>
    </source>
</evidence>
<dbReference type="AlphaFoldDB" id="A0A8X6RE51"/>
<accession>A0A8X6RE51</accession>
<sequence length="123" mass="14343">MLIGMKRDNTRVSPNVMYKLGREIENIVMSRNYIGKHGQQTKDGTVREFARHVISSFQTWTACNEYESLYEHRVVGYPLHLRPIERKWMYRYSVVWGKISNETATESSNVHLGASEPGGTWMF</sequence>
<proteinExistence type="predicted"/>
<keyword evidence="2" id="KW-1185">Reference proteome</keyword>